<sequence>MQSVQRHFGRYMKRSADEKQVSVLLKDFEEADHLLTRIVESSKAWKEAWIAILTHQSRILVELESLYHPILGAGADYHGHQAVETDPETLARTARYKAESEELKTDLAEDLSQVDKRMIQVAQSAKDSLQTMKKTIKKREDRKLDYERYSSRVDSGSKKSKPSDREQIALNKNQADLHAATEAYSSADEHLRQVLPPILAAVFSLLPHILAAQIEIQNTLLGHYYTSIHTYCTQEGFPNPAPAMDEVVRIWSDDFLPVQKEVESLMLIASGKAVRMPMNQEKQNGYTNGNRRPSAHSALSGRNPSPSPARALPPSPDFGNKAKISSSPSPSSYMLSPAEQPPPPMPSPGAASAYQTPLSTGVATFSPAGPNMDYFSRDRQTSTTSAGGHTLTTPSSMSSLASATSTLPIGKKKPPPPPPRMPSTSNWIFVTALYDFSGQGDGDLVFREGDKIRVLKQTDSKDDWWQGELKGVKGAFPANYSSMPASECIKVEILVNGEPLEEYPDTEIRDHPSSYVQAVSGQEYSIRVTLLKGFSRDGAQNICITLAVDGWSCNNKHWFNSVAALSCPASVLDTDVKFKAIKSVPGLDKSTGQWKDYAFTFSDLRQNDDGKVPDGFIRGTLQHLGSVGVTVFRVGVLERTSLPADTWDLPNTLDSVPEKVLKGADIHTTTSYTPKGIRDGTNGRAVEVRMTKMTPLPEGQGRKHNFTFFYRSKAALQRLDILPPDGMPPPDPVATAPAERVGPTMAQPDVDDIKAQIERLEALLPDVEDIKAQVKQLKARLPGARIKTEDRKRPGHEYDSGDNGTDVEEVGPPAKKRGPTIELSDDDA</sequence>
<evidence type="ECO:0000256" key="1">
    <source>
        <dbReference type="ARBA" id="ARBA00022443"/>
    </source>
</evidence>
<dbReference type="Proteomes" id="UP000038010">
    <property type="component" value="Unassembled WGS sequence"/>
</dbReference>
<evidence type="ECO:0000259" key="5">
    <source>
        <dbReference type="PROSITE" id="PS51021"/>
    </source>
</evidence>
<dbReference type="InterPro" id="IPR027267">
    <property type="entry name" value="AH/BAR_dom_sf"/>
</dbReference>
<dbReference type="GO" id="GO:1990528">
    <property type="term" value="C:Rvs161p-Rvs167p complex"/>
    <property type="evidence" value="ECO:0007669"/>
    <property type="project" value="TreeGrafter"/>
</dbReference>
<reference evidence="6 7" key="1">
    <citation type="submission" date="2015-06" db="EMBL/GenBank/DDBJ databases">
        <title>Draft genome of the ant-associated black yeast Phialophora attae CBS 131958.</title>
        <authorList>
            <person name="Moreno L.F."/>
            <person name="Stielow B.J."/>
            <person name="de Hoog S."/>
            <person name="Vicente V.A."/>
            <person name="Weiss V.A."/>
            <person name="de Vries M."/>
            <person name="Cruz L.M."/>
            <person name="Souza E.M."/>
        </authorList>
    </citation>
    <scope>NUCLEOTIDE SEQUENCE [LARGE SCALE GENOMIC DNA]</scope>
    <source>
        <strain evidence="6 7">CBS 131958</strain>
    </source>
</reference>
<protein>
    <submittedName>
        <fullName evidence="6">SH3 domain-containing YSC84-like protein 1</fullName>
    </submittedName>
</protein>
<evidence type="ECO:0000259" key="4">
    <source>
        <dbReference type="PROSITE" id="PS50002"/>
    </source>
</evidence>
<evidence type="ECO:0000256" key="2">
    <source>
        <dbReference type="PROSITE-ProRule" id="PRU00192"/>
    </source>
</evidence>
<dbReference type="EMBL" id="LFJN01000027">
    <property type="protein sequence ID" value="KPI37007.1"/>
    <property type="molecule type" value="Genomic_DNA"/>
</dbReference>
<dbReference type="Pfam" id="PF25534">
    <property type="entry name" value="DUF7918"/>
    <property type="match status" value="1"/>
</dbReference>
<dbReference type="FunFam" id="2.30.30.40:FF:000100">
    <property type="entry name" value="SH3 domain-containing YSC84-like protein 1"/>
    <property type="match status" value="1"/>
</dbReference>
<evidence type="ECO:0000313" key="7">
    <source>
        <dbReference type="Proteomes" id="UP000038010"/>
    </source>
</evidence>
<dbReference type="SUPFAM" id="SSF50044">
    <property type="entry name" value="SH3-domain"/>
    <property type="match status" value="1"/>
</dbReference>
<dbReference type="PROSITE" id="PS51021">
    <property type="entry name" value="BAR"/>
    <property type="match status" value="1"/>
</dbReference>
<feature type="compositionally biased region" description="Basic and acidic residues" evidence="3">
    <location>
        <begin position="786"/>
        <end position="799"/>
    </location>
</feature>
<dbReference type="PROSITE" id="PS50002">
    <property type="entry name" value="SH3"/>
    <property type="match status" value="1"/>
</dbReference>
<dbReference type="InterPro" id="IPR046982">
    <property type="entry name" value="BIN3/RVS161-like"/>
</dbReference>
<feature type="domain" description="SH3" evidence="4">
    <location>
        <begin position="425"/>
        <end position="486"/>
    </location>
</feature>
<dbReference type="PANTHER" id="PTHR47174">
    <property type="entry name" value="BRIDGING INTEGRATOR 3"/>
    <property type="match status" value="1"/>
</dbReference>
<feature type="compositionally biased region" description="Pro residues" evidence="3">
    <location>
        <begin position="305"/>
        <end position="316"/>
    </location>
</feature>
<proteinExistence type="predicted"/>
<feature type="compositionally biased region" description="Polar residues" evidence="3">
    <location>
        <begin position="354"/>
        <end position="363"/>
    </location>
</feature>
<feature type="region of interest" description="Disordered" evidence="3">
    <location>
        <begin position="276"/>
        <end position="423"/>
    </location>
</feature>
<accession>A0A0N1NX35</accession>
<gene>
    <name evidence="6" type="ORF">AB675_6054</name>
</gene>
<dbReference type="InterPro" id="IPR036028">
    <property type="entry name" value="SH3-like_dom_sf"/>
</dbReference>
<dbReference type="Pfam" id="PF00018">
    <property type="entry name" value="SH3_1"/>
    <property type="match status" value="1"/>
</dbReference>
<dbReference type="InterPro" id="IPR001452">
    <property type="entry name" value="SH3_domain"/>
</dbReference>
<comment type="caution">
    <text evidence="6">The sequence shown here is derived from an EMBL/GenBank/DDBJ whole genome shotgun (WGS) entry which is preliminary data.</text>
</comment>
<dbReference type="OrthoDB" id="10255128at2759"/>
<dbReference type="VEuPathDB" id="FungiDB:AB675_6054"/>
<dbReference type="PRINTS" id="PR00452">
    <property type="entry name" value="SH3DOMAIN"/>
</dbReference>
<feature type="compositionally biased region" description="Low complexity" evidence="3">
    <location>
        <begin position="390"/>
        <end position="408"/>
    </location>
</feature>
<dbReference type="InterPro" id="IPR057678">
    <property type="entry name" value="DUF7918"/>
</dbReference>
<dbReference type="SUPFAM" id="SSF103657">
    <property type="entry name" value="BAR/IMD domain-like"/>
    <property type="match status" value="1"/>
</dbReference>
<feature type="domain" description="BAR" evidence="5">
    <location>
        <begin position="6"/>
        <end position="241"/>
    </location>
</feature>
<feature type="region of interest" description="Disordered" evidence="3">
    <location>
        <begin position="781"/>
        <end position="828"/>
    </location>
</feature>
<evidence type="ECO:0000313" key="6">
    <source>
        <dbReference type="EMBL" id="KPI37007.1"/>
    </source>
</evidence>
<organism evidence="6 7">
    <name type="scientific">Cyphellophora attinorum</name>
    <dbReference type="NCBI Taxonomy" id="1664694"/>
    <lineage>
        <taxon>Eukaryota</taxon>
        <taxon>Fungi</taxon>
        <taxon>Dikarya</taxon>
        <taxon>Ascomycota</taxon>
        <taxon>Pezizomycotina</taxon>
        <taxon>Eurotiomycetes</taxon>
        <taxon>Chaetothyriomycetidae</taxon>
        <taxon>Chaetothyriales</taxon>
        <taxon>Cyphellophoraceae</taxon>
        <taxon>Cyphellophora</taxon>
    </lineage>
</organism>
<dbReference type="STRING" id="1664694.A0A0N1NX35"/>
<keyword evidence="7" id="KW-1185">Reference proteome</keyword>
<dbReference type="RefSeq" id="XP_017996970.1">
    <property type="nucleotide sequence ID" value="XM_018146318.1"/>
</dbReference>
<dbReference type="GeneID" id="28738198"/>
<dbReference type="SMART" id="SM00326">
    <property type="entry name" value="SH3"/>
    <property type="match status" value="1"/>
</dbReference>
<evidence type="ECO:0000256" key="3">
    <source>
        <dbReference type="SAM" id="MobiDB-lite"/>
    </source>
</evidence>
<feature type="compositionally biased region" description="Polar residues" evidence="3">
    <location>
        <begin position="280"/>
        <end position="291"/>
    </location>
</feature>
<dbReference type="Gene3D" id="1.20.1270.60">
    <property type="entry name" value="Arfaptin homology (AH) domain/BAR domain"/>
    <property type="match status" value="1"/>
</dbReference>
<dbReference type="GO" id="GO:0006897">
    <property type="term" value="P:endocytosis"/>
    <property type="evidence" value="ECO:0007669"/>
    <property type="project" value="InterPro"/>
</dbReference>
<feature type="compositionally biased region" description="Low complexity" evidence="3">
    <location>
        <begin position="325"/>
        <end position="338"/>
    </location>
</feature>
<dbReference type="CDD" id="cd07599">
    <property type="entry name" value="BAR_Rvs167p"/>
    <property type="match status" value="1"/>
</dbReference>
<dbReference type="GO" id="GO:0030479">
    <property type="term" value="C:actin cortical patch"/>
    <property type="evidence" value="ECO:0007669"/>
    <property type="project" value="TreeGrafter"/>
</dbReference>
<keyword evidence="1 2" id="KW-0728">SH3 domain</keyword>
<dbReference type="AlphaFoldDB" id="A0A0N1NX35"/>
<dbReference type="PANTHER" id="PTHR47174:SF2">
    <property type="entry name" value="SH3 DOMAIN SIGNALLING PROTEIN (AFU_ORTHOLOGUE AFUA_5G07670)"/>
    <property type="match status" value="1"/>
</dbReference>
<dbReference type="GO" id="GO:0031097">
    <property type="term" value="C:medial cortex"/>
    <property type="evidence" value="ECO:0007669"/>
    <property type="project" value="TreeGrafter"/>
</dbReference>
<dbReference type="GO" id="GO:0051666">
    <property type="term" value="P:actin cortical patch localization"/>
    <property type="evidence" value="ECO:0007669"/>
    <property type="project" value="InterPro"/>
</dbReference>
<dbReference type="GO" id="GO:0043332">
    <property type="term" value="C:mating projection tip"/>
    <property type="evidence" value="ECO:0007669"/>
    <property type="project" value="TreeGrafter"/>
</dbReference>
<dbReference type="Gene3D" id="2.30.30.40">
    <property type="entry name" value="SH3 Domains"/>
    <property type="match status" value="1"/>
</dbReference>
<dbReference type="Pfam" id="PF03114">
    <property type="entry name" value="BAR"/>
    <property type="match status" value="1"/>
</dbReference>
<dbReference type="InterPro" id="IPR004148">
    <property type="entry name" value="BAR_dom"/>
</dbReference>
<dbReference type="GO" id="GO:0097320">
    <property type="term" value="P:plasma membrane tubulation"/>
    <property type="evidence" value="ECO:0007669"/>
    <property type="project" value="TreeGrafter"/>
</dbReference>
<dbReference type="GO" id="GO:0008289">
    <property type="term" value="F:lipid binding"/>
    <property type="evidence" value="ECO:0007669"/>
    <property type="project" value="TreeGrafter"/>
</dbReference>
<name>A0A0N1NX35_9EURO</name>